<evidence type="ECO:0000313" key="9">
    <source>
        <dbReference type="Proteomes" id="UP001240171"/>
    </source>
</evidence>
<keyword evidence="3 5" id="KW-0238">DNA-binding</keyword>
<proteinExistence type="predicted"/>
<keyword evidence="1" id="KW-0678">Repressor</keyword>
<feature type="compositionally biased region" description="Polar residues" evidence="6">
    <location>
        <begin position="1"/>
        <end position="10"/>
    </location>
</feature>
<dbReference type="SUPFAM" id="SSF46689">
    <property type="entry name" value="Homeodomain-like"/>
    <property type="match status" value="1"/>
</dbReference>
<keyword evidence="4" id="KW-0804">Transcription</keyword>
<dbReference type="InterPro" id="IPR023772">
    <property type="entry name" value="DNA-bd_HTH_TetR-type_CS"/>
</dbReference>
<evidence type="ECO:0000256" key="1">
    <source>
        <dbReference type="ARBA" id="ARBA00022491"/>
    </source>
</evidence>
<name>A0ABT9CAX4_9BACL</name>
<dbReference type="Pfam" id="PF00440">
    <property type="entry name" value="TetR_N"/>
    <property type="match status" value="1"/>
</dbReference>
<dbReference type="SUPFAM" id="SSF48498">
    <property type="entry name" value="Tetracyclin repressor-like, C-terminal domain"/>
    <property type="match status" value="1"/>
</dbReference>
<dbReference type="EMBL" id="JAUQTB010000003">
    <property type="protein sequence ID" value="MDO7906409.1"/>
    <property type="molecule type" value="Genomic_DNA"/>
</dbReference>
<dbReference type="PANTHER" id="PTHR30055:SF175">
    <property type="entry name" value="HTH-TYPE TRANSCRIPTIONAL REPRESSOR KSTR2"/>
    <property type="match status" value="1"/>
</dbReference>
<dbReference type="Gene3D" id="1.10.357.10">
    <property type="entry name" value="Tetracycline Repressor, domain 2"/>
    <property type="match status" value="1"/>
</dbReference>
<keyword evidence="2" id="KW-0805">Transcription regulation</keyword>
<evidence type="ECO:0000259" key="7">
    <source>
        <dbReference type="PROSITE" id="PS50977"/>
    </source>
</evidence>
<feature type="domain" description="HTH tetR-type" evidence="7">
    <location>
        <begin position="23"/>
        <end position="83"/>
    </location>
</feature>
<dbReference type="RefSeq" id="WP_305023603.1">
    <property type="nucleotide sequence ID" value="NZ_JAUQTB010000003.1"/>
</dbReference>
<organism evidence="8 9">
    <name type="scientific">Paenibacillus lacisoli</name>
    <dbReference type="NCBI Taxonomy" id="3064525"/>
    <lineage>
        <taxon>Bacteria</taxon>
        <taxon>Bacillati</taxon>
        <taxon>Bacillota</taxon>
        <taxon>Bacilli</taxon>
        <taxon>Bacillales</taxon>
        <taxon>Paenibacillaceae</taxon>
        <taxon>Paenibacillus</taxon>
    </lineage>
</organism>
<keyword evidence="9" id="KW-1185">Reference proteome</keyword>
<dbReference type="PROSITE" id="PS50977">
    <property type="entry name" value="HTH_TETR_2"/>
    <property type="match status" value="1"/>
</dbReference>
<dbReference type="PRINTS" id="PR00455">
    <property type="entry name" value="HTHTETR"/>
</dbReference>
<evidence type="ECO:0000256" key="4">
    <source>
        <dbReference type="ARBA" id="ARBA00023163"/>
    </source>
</evidence>
<feature type="region of interest" description="Disordered" evidence="6">
    <location>
        <begin position="1"/>
        <end position="21"/>
    </location>
</feature>
<evidence type="ECO:0000256" key="5">
    <source>
        <dbReference type="PROSITE-ProRule" id="PRU00335"/>
    </source>
</evidence>
<dbReference type="Gene3D" id="1.10.10.60">
    <property type="entry name" value="Homeodomain-like"/>
    <property type="match status" value="1"/>
</dbReference>
<feature type="DNA-binding region" description="H-T-H motif" evidence="5">
    <location>
        <begin position="46"/>
        <end position="65"/>
    </location>
</feature>
<dbReference type="Proteomes" id="UP001240171">
    <property type="component" value="Unassembled WGS sequence"/>
</dbReference>
<dbReference type="InterPro" id="IPR001647">
    <property type="entry name" value="HTH_TetR"/>
</dbReference>
<dbReference type="InterPro" id="IPR036271">
    <property type="entry name" value="Tet_transcr_reg_TetR-rel_C_sf"/>
</dbReference>
<accession>A0ABT9CAX4</accession>
<gene>
    <name evidence="8" type="ORF">Q5741_08260</name>
</gene>
<dbReference type="InterPro" id="IPR009057">
    <property type="entry name" value="Homeodomain-like_sf"/>
</dbReference>
<comment type="caution">
    <text evidence="8">The sequence shown here is derived from an EMBL/GenBank/DDBJ whole genome shotgun (WGS) entry which is preliminary data.</text>
</comment>
<evidence type="ECO:0000256" key="6">
    <source>
        <dbReference type="SAM" id="MobiDB-lite"/>
    </source>
</evidence>
<evidence type="ECO:0000256" key="2">
    <source>
        <dbReference type="ARBA" id="ARBA00023015"/>
    </source>
</evidence>
<protein>
    <submittedName>
        <fullName evidence="8">TetR/AcrR family transcriptional regulator</fullName>
    </submittedName>
</protein>
<sequence length="208" mass="23442">MTRSHSSQPSRLPGRPKADAGAAPVNEQILIIASRMFMETGYEPISLQQIARACGVTKATIYYYFDGKSDLFTAAVTRMLQISRDMTQQFLRAPGPLRSRLEKIAEAKIRNSHADMDTMMRNSETFLSPEQRHTILEAEENIHRTLAESFDLAMQQGELRRGNPLMLAHAFSSLLMLGNRSIAREWHDSTEQLGQELVHLFLSGAGRH</sequence>
<dbReference type="PROSITE" id="PS01081">
    <property type="entry name" value="HTH_TETR_1"/>
    <property type="match status" value="1"/>
</dbReference>
<evidence type="ECO:0000313" key="8">
    <source>
        <dbReference type="EMBL" id="MDO7906409.1"/>
    </source>
</evidence>
<dbReference type="InterPro" id="IPR050109">
    <property type="entry name" value="HTH-type_TetR-like_transc_reg"/>
</dbReference>
<dbReference type="PANTHER" id="PTHR30055">
    <property type="entry name" value="HTH-TYPE TRANSCRIPTIONAL REGULATOR RUTR"/>
    <property type="match status" value="1"/>
</dbReference>
<reference evidence="8 9" key="1">
    <citation type="submission" date="2023-07" db="EMBL/GenBank/DDBJ databases">
        <title>Paenibacillus sp. JX-17 nov. isolated from soil.</title>
        <authorList>
            <person name="Wan Y."/>
            <person name="Liu B."/>
        </authorList>
    </citation>
    <scope>NUCLEOTIDE SEQUENCE [LARGE SCALE GENOMIC DNA]</scope>
    <source>
        <strain evidence="8 9">JX-17</strain>
    </source>
</reference>
<evidence type="ECO:0000256" key="3">
    <source>
        <dbReference type="ARBA" id="ARBA00023125"/>
    </source>
</evidence>